<name>A0A9D5CC87_9LILI</name>
<proteinExistence type="predicted"/>
<protein>
    <submittedName>
        <fullName evidence="1">Uncharacterized protein</fullName>
    </submittedName>
</protein>
<sequence>MASIREILNYHKMDRRLYERVLGLGRLPTSARNIVALWMWLELMGIDVIRYLQNITASTQLLNFVNEAEAILNVIRQQSPPPSDNEALPFTSHFATEPINLRFFYFHSDVVMRGLTYLLDGVGTIIFNDQLNYMANTYETAVSLARQQGMRPVTMPVELAMQFNSRAVPSSEDHRSLFIAFSKGSTLRMEEITEYFNERLGHCIEKVMVEDTMVGVMRPMYGRVVFESEAPIEILLSGEQMVMFVVKGNNVWGRRYVPSARRS</sequence>
<dbReference type="AlphaFoldDB" id="A0A9D5CC87"/>
<evidence type="ECO:0000313" key="2">
    <source>
        <dbReference type="Proteomes" id="UP001085076"/>
    </source>
</evidence>
<organism evidence="1 2">
    <name type="scientific">Dioscorea zingiberensis</name>
    <dbReference type="NCBI Taxonomy" id="325984"/>
    <lineage>
        <taxon>Eukaryota</taxon>
        <taxon>Viridiplantae</taxon>
        <taxon>Streptophyta</taxon>
        <taxon>Embryophyta</taxon>
        <taxon>Tracheophyta</taxon>
        <taxon>Spermatophyta</taxon>
        <taxon>Magnoliopsida</taxon>
        <taxon>Liliopsida</taxon>
        <taxon>Dioscoreales</taxon>
        <taxon>Dioscoreaceae</taxon>
        <taxon>Dioscorea</taxon>
    </lineage>
</organism>
<evidence type="ECO:0000313" key="1">
    <source>
        <dbReference type="EMBL" id="KAJ0970671.1"/>
    </source>
</evidence>
<dbReference type="Proteomes" id="UP001085076">
    <property type="component" value="Miscellaneous, Linkage group lg05"/>
</dbReference>
<keyword evidence="2" id="KW-1185">Reference proteome</keyword>
<reference evidence="1" key="2">
    <citation type="journal article" date="2022" name="Hortic Res">
        <title>The genome of Dioscorea zingiberensis sheds light on the biosynthesis, origin and evolution of the medicinally important diosgenin saponins.</title>
        <authorList>
            <person name="Li Y."/>
            <person name="Tan C."/>
            <person name="Li Z."/>
            <person name="Guo J."/>
            <person name="Li S."/>
            <person name="Chen X."/>
            <person name="Wang C."/>
            <person name="Dai X."/>
            <person name="Yang H."/>
            <person name="Song W."/>
            <person name="Hou L."/>
            <person name="Xu J."/>
            <person name="Tong Z."/>
            <person name="Xu A."/>
            <person name="Yuan X."/>
            <person name="Wang W."/>
            <person name="Yang Q."/>
            <person name="Chen L."/>
            <person name="Sun Z."/>
            <person name="Wang K."/>
            <person name="Pan B."/>
            <person name="Chen J."/>
            <person name="Bao Y."/>
            <person name="Liu F."/>
            <person name="Qi X."/>
            <person name="Gang D.R."/>
            <person name="Wen J."/>
            <person name="Li J."/>
        </authorList>
    </citation>
    <scope>NUCLEOTIDE SEQUENCE</scope>
    <source>
        <strain evidence="1">Dzin_1.0</strain>
    </source>
</reference>
<reference evidence="1" key="1">
    <citation type="submission" date="2021-03" db="EMBL/GenBank/DDBJ databases">
        <authorList>
            <person name="Li Z."/>
            <person name="Yang C."/>
        </authorList>
    </citation>
    <scope>NUCLEOTIDE SEQUENCE</scope>
    <source>
        <strain evidence="1">Dzin_1.0</strain>
        <tissue evidence="1">Leaf</tissue>
    </source>
</reference>
<accession>A0A9D5CC87</accession>
<dbReference type="EMBL" id="JAGGNH010000005">
    <property type="protein sequence ID" value="KAJ0970671.1"/>
    <property type="molecule type" value="Genomic_DNA"/>
</dbReference>
<dbReference type="PANTHER" id="PTHR33527:SF21">
    <property type="entry name" value="OS10G0182800 PROTEIN"/>
    <property type="match status" value="1"/>
</dbReference>
<gene>
    <name evidence="1" type="ORF">J5N97_018630</name>
</gene>
<dbReference type="PANTHER" id="PTHR33527">
    <property type="entry name" value="OS07G0274300 PROTEIN"/>
    <property type="match status" value="1"/>
</dbReference>
<comment type="caution">
    <text evidence="1">The sequence shown here is derived from an EMBL/GenBank/DDBJ whole genome shotgun (WGS) entry which is preliminary data.</text>
</comment>
<dbReference type="OrthoDB" id="583642at2759"/>